<evidence type="ECO:0000313" key="5">
    <source>
        <dbReference type="Proteomes" id="UP000198901"/>
    </source>
</evidence>
<keyword evidence="2" id="KW-0520">NAD</keyword>
<dbReference type="GO" id="GO:0030267">
    <property type="term" value="F:glyoxylate reductase (NADPH) activity"/>
    <property type="evidence" value="ECO:0007669"/>
    <property type="project" value="TreeGrafter"/>
</dbReference>
<dbReference type="SUPFAM" id="SSF52283">
    <property type="entry name" value="Formate/glycerate dehydrogenase catalytic domain-like"/>
    <property type="match status" value="1"/>
</dbReference>
<dbReference type="GO" id="GO:0016618">
    <property type="term" value="F:hydroxypyruvate reductase [NAD(P)H] activity"/>
    <property type="evidence" value="ECO:0007669"/>
    <property type="project" value="TreeGrafter"/>
</dbReference>
<dbReference type="OrthoDB" id="1522997at2"/>
<dbReference type="InterPro" id="IPR006140">
    <property type="entry name" value="D-isomer_DH_NAD-bd"/>
</dbReference>
<dbReference type="InterPro" id="IPR029753">
    <property type="entry name" value="D-isomer_DH_CS"/>
</dbReference>
<evidence type="ECO:0000313" key="4">
    <source>
        <dbReference type="EMBL" id="SDM00551.1"/>
    </source>
</evidence>
<evidence type="ECO:0000256" key="2">
    <source>
        <dbReference type="ARBA" id="ARBA00023027"/>
    </source>
</evidence>
<feature type="domain" description="D-isomer specific 2-hydroxyacid dehydrogenase NAD-binding" evidence="3">
    <location>
        <begin position="107"/>
        <end position="287"/>
    </location>
</feature>
<dbReference type="RefSeq" id="WP_093201849.1">
    <property type="nucleotide sequence ID" value="NZ_FNGS01000004.1"/>
</dbReference>
<dbReference type="STRING" id="563176.SAMN04488090_2259"/>
<keyword evidence="5" id="KW-1185">Reference proteome</keyword>
<organism evidence="4 5">
    <name type="scientific">Siphonobacter aquaeclarae</name>
    <dbReference type="NCBI Taxonomy" id="563176"/>
    <lineage>
        <taxon>Bacteria</taxon>
        <taxon>Pseudomonadati</taxon>
        <taxon>Bacteroidota</taxon>
        <taxon>Cytophagia</taxon>
        <taxon>Cytophagales</taxon>
        <taxon>Cytophagaceae</taxon>
        <taxon>Siphonobacter</taxon>
    </lineage>
</organism>
<dbReference type="PANTHER" id="PTHR10996">
    <property type="entry name" value="2-HYDROXYACID DEHYDROGENASE-RELATED"/>
    <property type="match status" value="1"/>
</dbReference>
<dbReference type="Proteomes" id="UP000198901">
    <property type="component" value="Unassembled WGS sequence"/>
</dbReference>
<dbReference type="EMBL" id="FNGS01000004">
    <property type="protein sequence ID" value="SDM00551.1"/>
    <property type="molecule type" value="Genomic_DNA"/>
</dbReference>
<protein>
    <submittedName>
        <fullName evidence="4">D-3-phosphoglycerate dehydrogenase</fullName>
    </submittedName>
</protein>
<evidence type="ECO:0000259" key="3">
    <source>
        <dbReference type="Pfam" id="PF02826"/>
    </source>
</evidence>
<dbReference type="Gene3D" id="3.40.50.720">
    <property type="entry name" value="NAD(P)-binding Rossmann-like Domain"/>
    <property type="match status" value="2"/>
</dbReference>
<accession>A0A1G9PPY8</accession>
<dbReference type="SUPFAM" id="SSF51735">
    <property type="entry name" value="NAD(P)-binding Rossmann-fold domains"/>
    <property type="match status" value="1"/>
</dbReference>
<reference evidence="4 5" key="1">
    <citation type="submission" date="2016-10" db="EMBL/GenBank/DDBJ databases">
        <authorList>
            <person name="de Groot N.N."/>
        </authorList>
    </citation>
    <scope>NUCLEOTIDE SEQUENCE [LARGE SCALE GENOMIC DNA]</scope>
    <source>
        <strain evidence="4 5">DSM 21668</strain>
    </source>
</reference>
<dbReference type="PANTHER" id="PTHR10996:SF178">
    <property type="entry name" value="2-HYDROXYACID DEHYDROGENASE YGL185C-RELATED"/>
    <property type="match status" value="1"/>
</dbReference>
<dbReference type="GO" id="GO:0051287">
    <property type="term" value="F:NAD binding"/>
    <property type="evidence" value="ECO:0007669"/>
    <property type="project" value="InterPro"/>
</dbReference>
<dbReference type="AlphaFoldDB" id="A0A1G9PPY8"/>
<evidence type="ECO:0000256" key="1">
    <source>
        <dbReference type="ARBA" id="ARBA00023002"/>
    </source>
</evidence>
<proteinExistence type="predicted"/>
<name>A0A1G9PPY8_9BACT</name>
<dbReference type="Pfam" id="PF02826">
    <property type="entry name" value="2-Hacid_dh_C"/>
    <property type="match status" value="1"/>
</dbReference>
<dbReference type="InterPro" id="IPR036291">
    <property type="entry name" value="NAD(P)-bd_dom_sf"/>
</dbReference>
<dbReference type="InterPro" id="IPR050223">
    <property type="entry name" value="D-isomer_2-hydroxyacid_DH"/>
</dbReference>
<keyword evidence="1" id="KW-0560">Oxidoreductase</keyword>
<gene>
    <name evidence="4" type="ORF">SAMN04488090_2259</name>
</gene>
<sequence length="314" mass="34753">MKRIFICDEMHPSLFGMLDEAGFEYSYQPKARRDEILAQIGEYEGLLIRSKTLVDEDFLAHAPRLAFIGRAGAGLDLIDRDACEAHNIRLFAANAGNADAVGEHATGMLLALMNHIHTADREVREKIWRREANRGTEIGGKTVGLIGYGHNGQAFARRLSGFGVQVLAYDKYRDRYSDTYAQEATMEEIFAEADILSLHIPLTEETEHLVNTAFISRFAKPFTLINISRGEIVSLADTLAALQSGEVSGACLDVLENEKLHQLPAGPDAVFDALAQLPNVLFTPHVAGWSHESYICINEVLVRQIAREFGKVSP</sequence>
<dbReference type="GO" id="GO:0005829">
    <property type="term" value="C:cytosol"/>
    <property type="evidence" value="ECO:0007669"/>
    <property type="project" value="TreeGrafter"/>
</dbReference>
<dbReference type="PROSITE" id="PS00670">
    <property type="entry name" value="D_2_HYDROXYACID_DH_2"/>
    <property type="match status" value="1"/>
</dbReference>